<keyword evidence="1" id="KW-0812">Transmembrane</keyword>
<feature type="transmembrane region" description="Helical" evidence="1">
    <location>
        <begin position="95"/>
        <end position="120"/>
    </location>
</feature>
<dbReference type="AlphaFoldDB" id="A0A2W4ZQ17"/>
<evidence type="ECO:0000313" key="3">
    <source>
        <dbReference type="Proteomes" id="UP000249557"/>
    </source>
</evidence>
<sequence length="172" mass="18724">MAKKKKKPAGWKGHVFLIVALLSSVMFSAIMIIFVIGMIPTLVAGVVDKTHGRIRCLTVGAMNFAGCAPFMIEVFKKGNDVSTAIAYMVQPRTIVVIYFAAAMGYLIDWAMTGIVSSIMVQRARGKLKNMEKQKKELVERWGPEVTGTMPLDEFGFAVGEMGTIAGESTVKS</sequence>
<keyword evidence="1" id="KW-1133">Transmembrane helix</keyword>
<feature type="transmembrane region" description="Helical" evidence="1">
    <location>
        <begin position="15"/>
        <end position="44"/>
    </location>
</feature>
<gene>
    <name evidence="2" type="ORF">DI626_09675</name>
</gene>
<proteinExistence type="predicted"/>
<name>A0A2W4ZQ17_9BACT</name>
<comment type="caution">
    <text evidence="2">The sequence shown here is derived from an EMBL/GenBank/DDBJ whole genome shotgun (WGS) entry which is preliminary data.</text>
</comment>
<feature type="transmembrane region" description="Helical" evidence="1">
    <location>
        <begin position="56"/>
        <end position="75"/>
    </location>
</feature>
<reference evidence="2 3" key="1">
    <citation type="submission" date="2017-08" db="EMBL/GenBank/DDBJ databases">
        <title>Infants hospitalized years apart are colonized by the same room-sourced microbial strains.</title>
        <authorList>
            <person name="Brooks B."/>
            <person name="Olm M.R."/>
            <person name="Firek B.A."/>
            <person name="Baker R."/>
            <person name="Thomas B.C."/>
            <person name="Morowitz M.J."/>
            <person name="Banfield J.F."/>
        </authorList>
    </citation>
    <scope>NUCLEOTIDE SEQUENCE [LARGE SCALE GENOMIC DNA]</scope>
    <source>
        <strain evidence="2">S2_018_000_R2_104</strain>
    </source>
</reference>
<protein>
    <submittedName>
        <fullName evidence="2">Uncharacterized protein</fullName>
    </submittedName>
</protein>
<accession>A0A2W4ZQ17</accession>
<keyword evidence="1" id="KW-0472">Membrane</keyword>
<evidence type="ECO:0000256" key="1">
    <source>
        <dbReference type="SAM" id="Phobius"/>
    </source>
</evidence>
<evidence type="ECO:0000313" key="2">
    <source>
        <dbReference type="EMBL" id="PZO82812.1"/>
    </source>
</evidence>
<dbReference type="Proteomes" id="UP000249557">
    <property type="component" value="Unassembled WGS sequence"/>
</dbReference>
<dbReference type="EMBL" id="QFNK01000239">
    <property type="protein sequence ID" value="PZO82812.1"/>
    <property type="molecule type" value="Genomic_DNA"/>
</dbReference>
<organism evidence="2 3">
    <name type="scientific">Micavibrio aeruginosavorus</name>
    <dbReference type="NCBI Taxonomy" id="349221"/>
    <lineage>
        <taxon>Bacteria</taxon>
        <taxon>Pseudomonadati</taxon>
        <taxon>Bdellovibrionota</taxon>
        <taxon>Bdellovibrionia</taxon>
        <taxon>Bdellovibrionales</taxon>
        <taxon>Pseudobdellovibrionaceae</taxon>
        <taxon>Micavibrio</taxon>
    </lineage>
</organism>